<dbReference type="AlphaFoldDB" id="A0AAN7SUN3"/>
<keyword evidence="2" id="KW-0689">Ribosomal protein</keyword>
<reference evidence="2 3" key="1">
    <citation type="submission" date="2023-08" db="EMBL/GenBank/DDBJ databases">
        <title>Black Yeasts Isolated from many extreme environments.</title>
        <authorList>
            <person name="Coleine C."/>
            <person name="Stajich J.E."/>
            <person name="Selbmann L."/>
        </authorList>
    </citation>
    <scope>NUCLEOTIDE SEQUENCE [LARGE SCALE GENOMIC DNA]</scope>
    <source>
        <strain evidence="2 3">CCFEE 5910</strain>
    </source>
</reference>
<dbReference type="GO" id="GO:0032543">
    <property type="term" value="P:mitochondrial translation"/>
    <property type="evidence" value="ECO:0007669"/>
    <property type="project" value="InterPro"/>
</dbReference>
<dbReference type="GO" id="GO:0005763">
    <property type="term" value="C:mitochondrial small ribosomal subunit"/>
    <property type="evidence" value="ECO:0007669"/>
    <property type="project" value="TreeGrafter"/>
</dbReference>
<keyword evidence="2" id="KW-0687">Ribonucleoprotein</keyword>
<dbReference type="InterPro" id="IPR039848">
    <property type="entry name" value="Ribosomal_mS35_mt"/>
</dbReference>
<accession>A0AAN7SUN3</accession>
<organism evidence="2 3">
    <name type="scientific">Lithohypha guttulata</name>
    <dbReference type="NCBI Taxonomy" id="1690604"/>
    <lineage>
        <taxon>Eukaryota</taxon>
        <taxon>Fungi</taxon>
        <taxon>Dikarya</taxon>
        <taxon>Ascomycota</taxon>
        <taxon>Pezizomycotina</taxon>
        <taxon>Eurotiomycetes</taxon>
        <taxon>Chaetothyriomycetidae</taxon>
        <taxon>Chaetothyriales</taxon>
        <taxon>Trichomeriaceae</taxon>
        <taxon>Lithohypha</taxon>
    </lineage>
</organism>
<dbReference type="InterPro" id="IPR019349">
    <property type="entry name" value="Ribosomal_mS35_mit"/>
</dbReference>
<keyword evidence="3" id="KW-1185">Reference proteome</keyword>
<gene>
    <name evidence="2" type="primary">RSM24</name>
    <name evidence="2" type="ORF">LTR05_007213</name>
</gene>
<feature type="domain" description="Small ribosomal subunit protein mS35 mitochondrial conserved" evidence="1">
    <location>
        <begin position="117"/>
        <end position="240"/>
    </location>
</feature>
<evidence type="ECO:0000259" key="1">
    <source>
        <dbReference type="Pfam" id="PF10213"/>
    </source>
</evidence>
<dbReference type="GO" id="GO:0003735">
    <property type="term" value="F:structural constituent of ribosome"/>
    <property type="evidence" value="ECO:0007669"/>
    <property type="project" value="InterPro"/>
</dbReference>
<name>A0AAN7SUN3_9EURO</name>
<evidence type="ECO:0000313" key="2">
    <source>
        <dbReference type="EMBL" id="KAK5082071.1"/>
    </source>
</evidence>
<dbReference type="EMBL" id="JAVRRJ010000008">
    <property type="protein sequence ID" value="KAK5082071.1"/>
    <property type="molecule type" value="Genomic_DNA"/>
</dbReference>
<evidence type="ECO:0000313" key="3">
    <source>
        <dbReference type="Proteomes" id="UP001309876"/>
    </source>
</evidence>
<dbReference type="Pfam" id="PF10213">
    <property type="entry name" value="MRP-S28"/>
    <property type="match status" value="1"/>
</dbReference>
<dbReference type="PANTHER" id="PTHR13490">
    <property type="entry name" value="MITOCHONDRIAL 28S RIBOSOMAL PROTEIN S28"/>
    <property type="match status" value="1"/>
</dbReference>
<proteinExistence type="predicted"/>
<dbReference type="Proteomes" id="UP001309876">
    <property type="component" value="Unassembled WGS sequence"/>
</dbReference>
<sequence length="302" mass="34447">MALQNHFKAIAEGEEMSIVDDEELEQYAADLERNGPLAGENFMEPPPPREALNDAFWALGEEDDDFTQIPDDDDDWDPSMMTSVAESELEVHRETREYTRIAAWDLPLLLQYAKPWTAPDMKKQPLRFRYTTYMGETHPAQNKVVVEFTTKDLASATSLSEAQRTKLIKLVGVRYNPDRDSVRISCENFENAAQNKRYLGDLVQKLVKEAKDSTDTFEDVPLDFRHHKPRKVAIFPDSWKIDGQQGVQSLTERRGATKLLEEGEAATAQQQKKPVDGREMVAMYVAAKSMMPQAQRSNAMMR</sequence>
<protein>
    <submittedName>
        <fullName evidence="2">37S ribosomal protein S24, mitochondrial</fullName>
    </submittedName>
</protein>
<dbReference type="PANTHER" id="PTHR13490:SF0">
    <property type="entry name" value="SMALL RIBOSOMAL SUBUNIT PROTEIN MS35"/>
    <property type="match status" value="1"/>
</dbReference>
<comment type="caution">
    <text evidence="2">The sequence shown here is derived from an EMBL/GenBank/DDBJ whole genome shotgun (WGS) entry which is preliminary data.</text>
</comment>